<dbReference type="Proteomes" id="UP000555564">
    <property type="component" value="Unassembled WGS sequence"/>
</dbReference>
<dbReference type="RefSeq" id="WP_184982247.1">
    <property type="nucleotide sequence ID" value="NZ_BAAALO010000061.1"/>
</dbReference>
<proteinExistence type="predicted"/>
<protein>
    <submittedName>
        <fullName evidence="2">Tetratricopeptide (TPR) repeat protein</fullName>
    </submittedName>
</protein>
<evidence type="ECO:0000313" key="2">
    <source>
        <dbReference type="EMBL" id="MBB6474054.1"/>
    </source>
</evidence>
<keyword evidence="1" id="KW-0802">TPR repeat</keyword>
<feature type="repeat" description="TPR" evidence="1">
    <location>
        <begin position="300"/>
        <end position="333"/>
    </location>
</feature>
<evidence type="ECO:0000313" key="3">
    <source>
        <dbReference type="Proteomes" id="UP000555564"/>
    </source>
</evidence>
<evidence type="ECO:0000256" key="1">
    <source>
        <dbReference type="PROSITE-ProRule" id="PRU00339"/>
    </source>
</evidence>
<sequence>MSAQERRLSAIGEAAAGVLRHTDYHLVRAEDVAAAVRLSREGQSGRRSAVWLYNEVKSRRVLVALAIRHAFTEFAERNGPLEPPATPGSLVEARDLVTQALLVIARFHRAESFLTRQVQLGIGDIATSEKRQSAPQGPPVWPGGIGQVAAAGWSGRVIAYADHLAPVLSAAASAVCLPTAKWIRESAEKLSHLAFDALADDTDGPVDRQAAALSAHWYERHLVPLAGTWIHDLDVAERARDVARRTGAGTHAESDAQAGVVRALLDTGILLERAAREAAELTRLLSLPDARTDNDLRSRCDVLSRRGLALLRFGDLEAARESFESSLKIAENEKEPFCPAGEASSYAARARNNLGEVLVEEGRPVEGGAHIEQARTARADAATRTAGVSAAWRRYTLTAQAAARATVRAGRVVKGVRLAEAVVADRRERLGELGDINVVGARVSLGEALLEAGQPVEARHLLQEAGRHRADLLQPIAYWPGHDTVRLAQAELALEDGGSALRVLERSPVLDEWFARHVSFRLWAEARVTRALALSLGGEHSEACRSLDELTRLIAGARPDALVLSAWRALAEVRLAGGDPQGAMVPLERARAAESRPGDPPGRARTLLLAARCADLCGEPVTAARHRTALAALTDDGLDATHPVLLEAGYDKAHRLFDEGRFDNLDELLAPLLDRTPLAHNRPPLGDGHPLLFRAVLLADRSGAVRMPQAPRQILWEDV</sequence>
<reference evidence="2 3" key="1">
    <citation type="submission" date="2020-08" db="EMBL/GenBank/DDBJ databases">
        <title>Sequencing the genomes of 1000 actinobacteria strains.</title>
        <authorList>
            <person name="Klenk H.-P."/>
        </authorList>
    </citation>
    <scope>NUCLEOTIDE SEQUENCE [LARGE SCALE GENOMIC DNA]</scope>
    <source>
        <strain evidence="2 3">DSM 44936</strain>
    </source>
</reference>
<comment type="caution">
    <text evidence="2">The sequence shown here is derived from an EMBL/GenBank/DDBJ whole genome shotgun (WGS) entry which is preliminary data.</text>
</comment>
<dbReference type="EMBL" id="JACHIU010000001">
    <property type="protein sequence ID" value="MBB6474054.1"/>
    <property type="molecule type" value="Genomic_DNA"/>
</dbReference>
<dbReference type="AlphaFoldDB" id="A0A7X0IGB0"/>
<dbReference type="InterPro" id="IPR019734">
    <property type="entry name" value="TPR_rpt"/>
</dbReference>
<dbReference type="Gene3D" id="1.25.40.10">
    <property type="entry name" value="Tetratricopeptide repeat domain"/>
    <property type="match status" value="2"/>
</dbReference>
<dbReference type="InterPro" id="IPR011990">
    <property type="entry name" value="TPR-like_helical_dom_sf"/>
</dbReference>
<organism evidence="2 3">
    <name type="scientific">Sphaerisporangium rubeum</name>
    <dbReference type="NCBI Taxonomy" id="321317"/>
    <lineage>
        <taxon>Bacteria</taxon>
        <taxon>Bacillati</taxon>
        <taxon>Actinomycetota</taxon>
        <taxon>Actinomycetes</taxon>
        <taxon>Streptosporangiales</taxon>
        <taxon>Streptosporangiaceae</taxon>
        <taxon>Sphaerisporangium</taxon>
    </lineage>
</organism>
<dbReference type="SUPFAM" id="SSF48452">
    <property type="entry name" value="TPR-like"/>
    <property type="match status" value="2"/>
</dbReference>
<accession>A0A7X0IGB0</accession>
<gene>
    <name evidence="2" type="ORF">BJ992_003485</name>
</gene>
<name>A0A7X0IGB0_9ACTN</name>
<keyword evidence="3" id="KW-1185">Reference proteome</keyword>
<dbReference type="PROSITE" id="PS50005">
    <property type="entry name" value="TPR"/>
    <property type="match status" value="1"/>
</dbReference>